<dbReference type="RefSeq" id="WP_034411513.1">
    <property type="nucleotide sequence ID" value="NZ_AXWS01000013.1"/>
</dbReference>
<evidence type="ECO:0000256" key="2">
    <source>
        <dbReference type="SAM" id="SignalP"/>
    </source>
</evidence>
<dbReference type="AlphaFoldDB" id="A0A8B6X8I8"/>
<proteinExistence type="inferred from homology"/>
<protein>
    <submittedName>
        <fullName evidence="4">TolC family protein</fullName>
    </submittedName>
</protein>
<dbReference type="SUPFAM" id="SSF56954">
    <property type="entry name" value="Outer membrane efflux proteins (OEP)"/>
    <property type="match status" value="1"/>
</dbReference>
<dbReference type="InterPro" id="IPR003423">
    <property type="entry name" value="OMP_efflux"/>
</dbReference>
<reference evidence="4" key="2">
    <citation type="submission" date="2025-08" db="UniProtKB">
        <authorList>
            <consortium name="RefSeq"/>
        </authorList>
    </citation>
    <scope>IDENTIFICATION</scope>
</reference>
<dbReference type="PANTHER" id="PTHR30203">
    <property type="entry name" value="OUTER MEMBRANE CATION EFFLUX PROTEIN"/>
    <property type="match status" value="1"/>
</dbReference>
<evidence type="ECO:0000313" key="4">
    <source>
        <dbReference type="RefSeq" id="WP_034411513.1"/>
    </source>
</evidence>
<name>A0A8B6X8I8_9BURK</name>
<sequence>MPHPMPAQSVAARMLLLALAAGAALSCPPALAATAQPDPGVAASARATAPLTLDQALALALDRQPEFAAARREIEAADGLLDQAGRLPNPVLSGSVEDLRSGSRTSAFQISQQIELGGKREARRRAAERGQDGARAFVEARALALRAAVAAAFWDALAARRRRQLAEESAALAREALDVVARRVAAGKVSPVDETRARLALGAVEIETRQAAQDSEAARARLAALLALAPAELGEPDGELTLPPAAPAPARLAELVDAAPEVVAARHDAARREAQVDIERSRAVPDVNVGLGLQRNNELGRNQALVGLSIPLPVFDRNQGLLREALARADQGRDLVRATALRVEGEARVAAALLDSARRQAALIDDSLLPDARSARDAATLGFSLGRFGVLDVLDAQRTLFQVRAQQLRALADARRAAAELERLLGTPAF</sequence>
<keyword evidence="2" id="KW-0732">Signal</keyword>
<dbReference type="Pfam" id="PF02321">
    <property type="entry name" value="OEP"/>
    <property type="match status" value="2"/>
</dbReference>
<dbReference type="OrthoDB" id="9791261at2"/>
<evidence type="ECO:0000313" key="3">
    <source>
        <dbReference type="Proteomes" id="UP000675920"/>
    </source>
</evidence>
<dbReference type="PANTHER" id="PTHR30203:SF24">
    <property type="entry name" value="BLR4935 PROTEIN"/>
    <property type="match status" value="1"/>
</dbReference>
<organism evidence="3 4">
    <name type="scientific">Derxia gummosa DSM 723</name>
    <dbReference type="NCBI Taxonomy" id="1121388"/>
    <lineage>
        <taxon>Bacteria</taxon>
        <taxon>Pseudomonadati</taxon>
        <taxon>Pseudomonadota</taxon>
        <taxon>Betaproteobacteria</taxon>
        <taxon>Burkholderiales</taxon>
        <taxon>Alcaligenaceae</taxon>
        <taxon>Derxia</taxon>
    </lineage>
</organism>
<reference evidence="4" key="1">
    <citation type="journal article" date="1999" name="J. Mol. Biol.">
        <title>Alignment and structure prediction of divergent protein families: periplasmic and outer membrane proteins of bacterial efflux pumps.</title>
        <authorList>
            <person name="Johnson J.M."/>
            <person name="Church G.M."/>
        </authorList>
    </citation>
    <scope>NUCLEOTIDE SEQUENCE</scope>
</reference>
<comment type="similarity">
    <text evidence="1">Belongs to the outer membrane factor (OMF) (TC 1.B.17) family.</text>
</comment>
<dbReference type="Gene3D" id="1.20.1600.10">
    <property type="entry name" value="Outer membrane efflux proteins (OEP)"/>
    <property type="match status" value="1"/>
</dbReference>
<evidence type="ECO:0000256" key="1">
    <source>
        <dbReference type="ARBA" id="ARBA00007613"/>
    </source>
</evidence>
<feature type="signal peptide" evidence="2">
    <location>
        <begin position="1"/>
        <end position="32"/>
    </location>
</feature>
<dbReference type="Proteomes" id="UP000675920">
    <property type="component" value="Unplaced"/>
</dbReference>
<feature type="chain" id="PRO_5034253558" evidence="2">
    <location>
        <begin position="33"/>
        <end position="430"/>
    </location>
</feature>
<dbReference type="GO" id="GO:0015562">
    <property type="term" value="F:efflux transmembrane transporter activity"/>
    <property type="evidence" value="ECO:0007669"/>
    <property type="project" value="InterPro"/>
</dbReference>
<accession>A0A8B6X8I8</accession>
<dbReference type="InterPro" id="IPR010131">
    <property type="entry name" value="MdtP/NodT-like"/>
</dbReference>
<keyword evidence="3" id="KW-1185">Reference proteome</keyword>